<gene>
    <name evidence="1" type="ORF">BC739_007896</name>
</gene>
<proteinExistence type="predicted"/>
<protein>
    <submittedName>
        <fullName evidence="1">Uncharacterized protein</fullName>
    </submittedName>
</protein>
<keyword evidence="2" id="KW-1185">Reference proteome</keyword>
<sequence>MSWGTSKAAELVGTSMHAIQANKAHRTSPYARSTGQSPLGLAPPPALCLRWSAGLRSVFH</sequence>
<evidence type="ECO:0000313" key="2">
    <source>
        <dbReference type="Proteomes" id="UP000517916"/>
    </source>
</evidence>
<reference evidence="1 2" key="1">
    <citation type="submission" date="2020-08" db="EMBL/GenBank/DDBJ databases">
        <title>Genomic Encyclopedia of Archaeal and Bacterial Type Strains, Phase II (KMG-II): from individual species to whole genera.</title>
        <authorList>
            <person name="Goeker M."/>
        </authorList>
    </citation>
    <scope>NUCLEOTIDE SEQUENCE [LARGE SCALE GENOMIC DNA]</scope>
    <source>
        <strain evidence="1 2">DSM 43850</strain>
    </source>
</reference>
<accession>A0ABR6BUP7</accession>
<organism evidence="1 2">
    <name type="scientific">Kutzneria viridogrisea</name>
    <dbReference type="NCBI Taxonomy" id="47990"/>
    <lineage>
        <taxon>Bacteria</taxon>
        <taxon>Bacillati</taxon>
        <taxon>Actinomycetota</taxon>
        <taxon>Actinomycetes</taxon>
        <taxon>Pseudonocardiales</taxon>
        <taxon>Pseudonocardiaceae</taxon>
        <taxon>Kutzneria</taxon>
    </lineage>
</organism>
<comment type="caution">
    <text evidence="1">The sequence shown here is derived from an EMBL/GenBank/DDBJ whole genome shotgun (WGS) entry which is preliminary data.</text>
</comment>
<name>A0ABR6BUP7_9PSEU</name>
<dbReference type="Proteomes" id="UP000517916">
    <property type="component" value="Unassembled WGS sequence"/>
</dbReference>
<evidence type="ECO:0000313" key="1">
    <source>
        <dbReference type="EMBL" id="MBA8930649.1"/>
    </source>
</evidence>
<dbReference type="EMBL" id="JACJID010000007">
    <property type="protein sequence ID" value="MBA8930649.1"/>
    <property type="molecule type" value="Genomic_DNA"/>
</dbReference>